<name>A0ABZ2VWV9_9GAMM</name>
<accession>A0ABZ2VWV9</accession>
<evidence type="ECO:0000313" key="3">
    <source>
        <dbReference type="EMBL" id="WZF86950.1"/>
    </source>
</evidence>
<dbReference type="Pfam" id="PF20661">
    <property type="entry name" value="SutA-RBD"/>
    <property type="match status" value="1"/>
</dbReference>
<dbReference type="EMBL" id="CP101118">
    <property type="protein sequence ID" value="WZF86950.1"/>
    <property type="molecule type" value="Genomic_DNA"/>
</dbReference>
<dbReference type="Proteomes" id="UP001475781">
    <property type="component" value="Chromosome"/>
</dbReference>
<proteinExistence type="predicted"/>
<reference evidence="3 4" key="1">
    <citation type="submission" date="2022-07" db="EMBL/GenBank/DDBJ databases">
        <title>A copper resistant bacterium isolated from sediment samples of deep sea hydrothermal areas.</title>
        <authorList>
            <person name="Zeng X."/>
        </authorList>
    </citation>
    <scope>NUCLEOTIDE SEQUENCE [LARGE SCALE GENOMIC DNA]</scope>
    <source>
        <strain evidence="4">CuT 6</strain>
    </source>
</reference>
<dbReference type="InterPro" id="IPR049191">
    <property type="entry name" value="SutA_RBD"/>
</dbReference>
<gene>
    <name evidence="3" type="ORF">NLK58_11285</name>
</gene>
<feature type="domain" description="Transcriptional regulator SutA RNAP-binding" evidence="2">
    <location>
        <begin position="28"/>
        <end position="60"/>
    </location>
</feature>
<keyword evidence="4" id="KW-1185">Reference proteome</keyword>
<evidence type="ECO:0000259" key="2">
    <source>
        <dbReference type="Pfam" id="PF20661"/>
    </source>
</evidence>
<evidence type="ECO:0000256" key="1">
    <source>
        <dbReference type="SAM" id="MobiDB-lite"/>
    </source>
</evidence>
<sequence>MMSEFDESNLEQSGSWTSDSDDNHSIAGRARIRAQLQADIDAFLSQGGRIQEVDTTFRSDCPRKVEVGFNNRSL</sequence>
<feature type="region of interest" description="Disordered" evidence="1">
    <location>
        <begin position="1"/>
        <end position="24"/>
    </location>
</feature>
<evidence type="ECO:0000313" key="4">
    <source>
        <dbReference type="Proteomes" id="UP001475781"/>
    </source>
</evidence>
<protein>
    <recommendedName>
        <fullName evidence="2">Transcriptional regulator SutA RNAP-binding domain-containing protein</fullName>
    </recommendedName>
</protein>
<organism evidence="3 4">
    <name type="scientific">Marinobacter metalliresistant</name>
    <dbReference type="NCBI Taxonomy" id="2961995"/>
    <lineage>
        <taxon>Bacteria</taxon>
        <taxon>Pseudomonadati</taxon>
        <taxon>Pseudomonadota</taxon>
        <taxon>Gammaproteobacteria</taxon>
        <taxon>Pseudomonadales</taxon>
        <taxon>Marinobacteraceae</taxon>
        <taxon>Marinobacter</taxon>
    </lineage>
</organism>